<organism evidence="2 3">
    <name type="scientific">Chitinophaga arvensicola</name>
    <dbReference type="NCBI Taxonomy" id="29529"/>
    <lineage>
        <taxon>Bacteria</taxon>
        <taxon>Pseudomonadati</taxon>
        <taxon>Bacteroidota</taxon>
        <taxon>Chitinophagia</taxon>
        <taxon>Chitinophagales</taxon>
        <taxon>Chitinophagaceae</taxon>
        <taxon>Chitinophaga</taxon>
    </lineage>
</organism>
<dbReference type="STRING" id="29529.SAMN04488122_0713"/>
<dbReference type="InterPro" id="IPR008620">
    <property type="entry name" value="FixH"/>
</dbReference>
<keyword evidence="1" id="KW-0472">Membrane</keyword>
<keyword evidence="1" id="KW-0812">Transmembrane</keyword>
<evidence type="ECO:0000256" key="1">
    <source>
        <dbReference type="SAM" id="Phobius"/>
    </source>
</evidence>
<feature type="transmembrane region" description="Helical" evidence="1">
    <location>
        <begin position="6"/>
        <end position="23"/>
    </location>
</feature>
<protein>
    <submittedName>
        <fullName evidence="2">FixH protein</fullName>
    </submittedName>
</protein>
<evidence type="ECO:0000313" key="3">
    <source>
        <dbReference type="Proteomes" id="UP000199310"/>
    </source>
</evidence>
<accession>A0A1I0PDD0</accession>
<dbReference type="RefSeq" id="WP_089890653.1">
    <property type="nucleotide sequence ID" value="NZ_FOJG01000001.1"/>
</dbReference>
<sequence>MNWGHKIIIVFVVFAAGILTLVTKSMRTKIDMVTPDYYGEELKYQQVIDGKENVNRLSAPVAIAQQSAGVLITLPPELHDKHITGKLTFYRPSDSGRDIALPLQPDPAGQQLINRQLFIKGQYKVKLTWTMNEQPYYQEQLLNIN</sequence>
<proteinExistence type="predicted"/>
<dbReference type="EMBL" id="FOJG01000001">
    <property type="protein sequence ID" value="SEW12207.1"/>
    <property type="molecule type" value="Genomic_DNA"/>
</dbReference>
<gene>
    <name evidence="2" type="ORF">SAMN04488122_0713</name>
</gene>
<evidence type="ECO:0000313" key="2">
    <source>
        <dbReference type="EMBL" id="SEW12207.1"/>
    </source>
</evidence>
<dbReference type="OrthoDB" id="1493774at2"/>
<keyword evidence="1" id="KW-1133">Transmembrane helix</keyword>
<dbReference type="Pfam" id="PF05751">
    <property type="entry name" value="FixH"/>
    <property type="match status" value="1"/>
</dbReference>
<keyword evidence="3" id="KW-1185">Reference proteome</keyword>
<dbReference type="AlphaFoldDB" id="A0A1I0PDD0"/>
<reference evidence="3" key="1">
    <citation type="submission" date="2016-10" db="EMBL/GenBank/DDBJ databases">
        <authorList>
            <person name="Varghese N."/>
            <person name="Submissions S."/>
        </authorList>
    </citation>
    <scope>NUCLEOTIDE SEQUENCE [LARGE SCALE GENOMIC DNA]</scope>
    <source>
        <strain evidence="3">DSM 3695</strain>
    </source>
</reference>
<name>A0A1I0PDD0_9BACT</name>
<dbReference type="Proteomes" id="UP000199310">
    <property type="component" value="Unassembled WGS sequence"/>
</dbReference>